<dbReference type="AlphaFoldDB" id="A0A914CHQ3"/>
<evidence type="ECO:0000313" key="2">
    <source>
        <dbReference type="WBParaSite" id="ACRNAN_scaffold10799.g29478.t1"/>
    </source>
</evidence>
<evidence type="ECO:0000313" key="1">
    <source>
        <dbReference type="Proteomes" id="UP000887540"/>
    </source>
</evidence>
<dbReference type="Proteomes" id="UP000887540">
    <property type="component" value="Unplaced"/>
</dbReference>
<proteinExistence type="predicted"/>
<keyword evidence="1" id="KW-1185">Reference proteome</keyword>
<reference evidence="2" key="1">
    <citation type="submission" date="2022-11" db="UniProtKB">
        <authorList>
            <consortium name="WormBaseParasite"/>
        </authorList>
    </citation>
    <scope>IDENTIFICATION</scope>
</reference>
<name>A0A914CHQ3_9BILA</name>
<accession>A0A914CHQ3</accession>
<dbReference type="WBParaSite" id="ACRNAN_scaffold10799.g29478.t1">
    <property type="protein sequence ID" value="ACRNAN_scaffold10799.g29478.t1"/>
    <property type="gene ID" value="ACRNAN_scaffold10799.g29478"/>
</dbReference>
<sequence length="120" mass="13850">MDEDWQFKFQPGKQAITFLLIGESGNGSDLGPTQRRHSKTPVRAPIRLRTITPKRTAHEDTLQGIMDDITIAEQDRQGSSKQQTQLFSFPIFYSRIQWITPFGSVWKPKPVLKLTNLWNH</sequence>
<organism evidence="1 2">
    <name type="scientific">Acrobeloides nanus</name>
    <dbReference type="NCBI Taxonomy" id="290746"/>
    <lineage>
        <taxon>Eukaryota</taxon>
        <taxon>Metazoa</taxon>
        <taxon>Ecdysozoa</taxon>
        <taxon>Nematoda</taxon>
        <taxon>Chromadorea</taxon>
        <taxon>Rhabditida</taxon>
        <taxon>Tylenchina</taxon>
        <taxon>Cephalobomorpha</taxon>
        <taxon>Cephaloboidea</taxon>
        <taxon>Cephalobidae</taxon>
        <taxon>Acrobeloides</taxon>
    </lineage>
</organism>
<protein>
    <submittedName>
        <fullName evidence="2">Uncharacterized protein</fullName>
    </submittedName>
</protein>